<organism evidence="3">
    <name type="scientific">uncultured Thiotrichaceae bacterium</name>
    <dbReference type="NCBI Taxonomy" id="298394"/>
    <lineage>
        <taxon>Bacteria</taxon>
        <taxon>Pseudomonadati</taxon>
        <taxon>Pseudomonadota</taxon>
        <taxon>Gammaproteobacteria</taxon>
        <taxon>Thiotrichales</taxon>
        <taxon>Thiotrichaceae</taxon>
        <taxon>environmental samples</taxon>
    </lineage>
</organism>
<dbReference type="InterPro" id="IPR005537">
    <property type="entry name" value="RAMP_III_fam"/>
</dbReference>
<reference evidence="3" key="1">
    <citation type="submission" date="2020-01" db="EMBL/GenBank/DDBJ databases">
        <authorList>
            <person name="Meier V. D."/>
            <person name="Meier V D."/>
        </authorList>
    </citation>
    <scope>NUCLEOTIDE SEQUENCE</scope>
    <source>
        <strain evidence="3">HLG_WM_MAG_09</strain>
    </source>
</reference>
<dbReference type="GO" id="GO:0051607">
    <property type="term" value="P:defense response to virus"/>
    <property type="evidence" value="ECO:0007669"/>
    <property type="project" value="UniProtKB-KW"/>
</dbReference>
<evidence type="ECO:0000256" key="1">
    <source>
        <dbReference type="ARBA" id="ARBA00023118"/>
    </source>
</evidence>
<evidence type="ECO:0000259" key="2">
    <source>
        <dbReference type="Pfam" id="PF03787"/>
    </source>
</evidence>
<keyword evidence="1" id="KW-0051">Antiviral defense</keyword>
<dbReference type="Pfam" id="PF03787">
    <property type="entry name" value="RAMPs"/>
    <property type="match status" value="1"/>
</dbReference>
<dbReference type="AlphaFoldDB" id="A0A6S6UL26"/>
<dbReference type="EMBL" id="CACVAT010000553">
    <property type="protein sequence ID" value="CAA6829882.1"/>
    <property type="molecule type" value="Genomic_DNA"/>
</dbReference>
<feature type="domain" description="CRISPR type III-associated protein" evidence="2">
    <location>
        <begin position="13"/>
        <end position="326"/>
    </location>
</feature>
<proteinExistence type="predicted"/>
<evidence type="ECO:0000313" key="3">
    <source>
        <dbReference type="EMBL" id="CAA6829882.1"/>
    </source>
</evidence>
<accession>A0A6S6UL26</accession>
<sequence length="334" mass="36749">MEQISTILGLLAQTSIHAGTGQQTGVVDLPIQREGHNGWPCVFGSAVKGALRVRLEEQKVVQLKAGNKIDEGTKDNKYFYEKAQQCEDVMVVFGPPPRGDEAKHAGALMVTDARLLLFPVRSLTSQFKWVTCPAALRRFQLDYRRLSGVTLGWEVPDVVDKPETSVALVPEDAAAGHLFLEEYRFDADSQQNLSGLITSLSRLMEPADAEAQLKKQLVVVSDNSFMHIVSHSTPVNAHISIDSATKTVRDGQLWYEETLPPETLLYIGLSATDSRRGGVKKQDDKAKDTETGEMKADKVLGVVTDLFKEKPWLQLGGNETVGMGWCAVKQAEEV</sequence>
<dbReference type="NCBIfam" id="TIGR02580">
    <property type="entry name" value="cas_RAMP_Cmr4"/>
    <property type="match status" value="1"/>
</dbReference>
<dbReference type="PANTHER" id="PTHR36700">
    <property type="entry name" value="CRISPR SYSTEM CMR SUBUNIT CMR4"/>
    <property type="match status" value="1"/>
</dbReference>
<name>A0A6S6UL26_9GAMM</name>
<protein>
    <submittedName>
        <fullName evidence="3">CRISPR-associated RAMP Cmr4</fullName>
    </submittedName>
</protein>
<gene>
    <name evidence="3" type="ORF">HELGO_WM57718</name>
</gene>
<dbReference type="InterPro" id="IPR013410">
    <property type="entry name" value="CRISPR-assoc_RAMP_Cmr4"/>
</dbReference>
<dbReference type="PANTHER" id="PTHR36700:SF1">
    <property type="entry name" value="CRISPR SYSTEM CMR SUBUNIT CMR4"/>
    <property type="match status" value="1"/>
</dbReference>